<accession>A0A8S9S8D8</accession>
<organism evidence="1 2">
    <name type="scientific">Brassica cretica</name>
    <name type="common">Mustard</name>
    <dbReference type="NCBI Taxonomy" id="69181"/>
    <lineage>
        <taxon>Eukaryota</taxon>
        <taxon>Viridiplantae</taxon>
        <taxon>Streptophyta</taxon>
        <taxon>Embryophyta</taxon>
        <taxon>Tracheophyta</taxon>
        <taxon>Spermatophyta</taxon>
        <taxon>Magnoliopsida</taxon>
        <taxon>eudicotyledons</taxon>
        <taxon>Gunneridae</taxon>
        <taxon>Pentapetalae</taxon>
        <taxon>rosids</taxon>
        <taxon>malvids</taxon>
        <taxon>Brassicales</taxon>
        <taxon>Brassicaceae</taxon>
        <taxon>Brassiceae</taxon>
        <taxon>Brassica</taxon>
    </lineage>
</organism>
<sequence>MKPLSEWIQSLISNISSLRSKVVECRRRKLWMAPLTLTLALRRLVRKITAEEWIQSLISNRSLLKSKVVECRRRKLWMAPLTLTLALRRLVRKMTAEGAALDGANNTHFYTIQKLSL</sequence>
<reference evidence="1" key="1">
    <citation type="submission" date="2019-12" db="EMBL/GenBank/DDBJ databases">
        <title>Genome sequencing and annotation of Brassica cretica.</title>
        <authorList>
            <person name="Studholme D.J."/>
            <person name="Sarris P."/>
        </authorList>
    </citation>
    <scope>NUCLEOTIDE SEQUENCE</scope>
    <source>
        <strain evidence="1">PFS-109/04</strain>
        <tissue evidence="1">Leaf</tissue>
    </source>
</reference>
<comment type="caution">
    <text evidence="1">The sequence shown here is derived from an EMBL/GenBank/DDBJ whole genome shotgun (WGS) entry which is preliminary data.</text>
</comment>
<name>A0A8S9S8D8_BRACR</name>
<proteinExistence type="predicted"/>
<protein>
    <submittedName>
        <fullName evidence="1">Uncharacterized protein</fullName>
    </submittedName>
</protein>
<dbReference type="Proteomes" id="UP000712600">
    <property type="component" value="Unassembled WGS sequence"/>
</dbReference>
<evidence type="ECO:0000313" key="1">
    <source>
        <dbReference type="EMBL" id="KAF3589971.1"/>
    </source>
</evidence>
<gene>
    <name evidence="1" type="ORF">F2Q69_00029563</name>
</gene>
<evidence type="ECO:0000313" key="2">
    <source>
        <dbReference type="Proteomes" id="UP000712600"/>
    </source>
</evidence>
<dbReference type="AlphaFoldDB" id="A0A8S9S8D8"/>
<dbReference type="EMBL" id="QGKX02000088">
    <property type="protein sequence ID" value="KAF3589971.1"/>
    <property type="molecule type" value="Genomic_DNA"/>
</dbReference>